<name>A0A1Z4KWW4_ANAVA</name>
<feature type="region of interest" description="Disordered" evidence="1">
    <location>
        <begin position="196"/>
        <end position="237"/>
    </location>
</feature>
<protein>
    <recommendedName>
        <fullName evidence="4">Replication protein O</fullName>
    </recommendedName>
</protein>
<geneLocation type="plasmid" evidence="2">
    <name>plasmid3</name>
</geneLocation>
<evidence type="ECO:0000313" key="3">
    <source>
        <dbReference type="Proteomes" id="UP000217507"/>
    </source>
</evidence>
<evidence type="ECO:0008006" key="4">
    <source>
        <dbReference type="Google" id="ProtNLM"/>
    </source>
</evidence>
<feature type="region of interest" description="Disordered" evidence="1">
    <location>
        <begin position="157"/>
        <end position="182"/>
    </location>
</feature>
<sequence>MTSKLITPESPLLVPPLLAAEIGLTEAMILQQIHYFCQISKHIKRDGRRWFWKTLKDWGQTLPFLKPSAIRRAIANLRDNFKLIDVCRHSEKTWYQANWFTVNVENVQALWNRICQNQQIDVSNLDISICSHTADHIKDFPLKDFASQQHSAVEPFKNEELENEVSDCEQEEAGQTPELELPQITHFVEEIEQVDSTSKIDHHEEHSSAAPLGSSFHDSDDDYTEPQEKSVQPSQQEVQEVLQQLREIPCTPQFRLNGEIQRTVKRYWENVPGAIAYLKEAVRTWKGIKSPEAVFVAACKEGRKPETQQVKSEAKAWFEWARKERIVIAMSGDVVYTPDGEAVALAEMMRRYPSESPYSQD</sequence>
<evidence type="ECO:0000256" key="1">
    <source>
        <dbReference type="SAM" id="MobiDB-lite"/>
    </source>
</evidence>
<keyword evidence="2" id="KW-0614">Plasmid</keyword>
<feature type="compositionally biased region" description="Acidic residues" evidence="1">
    <location>
        <begin position="161"/>
        <end position="172"/>
    </location>
</feature>
<evidence type="ECO:0000313" key="2">
    <source>
        <dbReference type="EMBL" id="BAY73363.1"/>
    </source>
</evidence>
<dbReference type="EMBL" id="AP018219">
    <property type="protein sequence ID" value="BAY73363.1"/>
    <property type="molecule type" value="Genomic_DNA"/>
</dbReference>
<proteinExistence type="predicted"/>
<accession>A0A1Z4KWW4</accession>
<organism evidence="2 3">
    <name type="scientific">Trichormus variabilis NIES-23</name>
    <dbReference type="NCBI Taxonomy" id="1973479"/>
    <lineage>
        <taxon>Bacteria</taxon>
        <taxon>Bacillati</taxon>
        <taxon>Cyanobacteriota</taxon>
        <taxon>Cyanophyceae</taxon>
        <taxon>Nostocales</taxon>
        <taxon>Nostocaceae</taxon>
        <taxon>Trichormus</taxon>
    </lineage>
</organism>
<dbReference type="AlphaFoldDB" id="A0A1Z4KWW4"/>
<dbReference type="Proteomes" id="UP000217507">
    <property type="component" value="Plasmid Plasmid3 dna"/>
</dbReference>
<gene>
    <name evidence="2" type="ORF">NIES23_61910</name>
</gene>
<reference evidence="2 3" key="1">
    <citation type="submission" date="2017-06" db="EMBL/GenBank/DDBJ databases">
        <title>Genome sequencing of cyanobaciteial culture collection at National Institute for Environmental Studies (NIES).</title>
        <authorList>
            <person name="Hirose Y."/>
            <person name="Shimura Y."/>
            <person name="Fujisawa T."/>
            <person name="Nakamura Y."/>
            <person name="Kawachi M."/>
        </authorList>
    </citation>
    <scope>NUCLEOTIDE SEQUENCE [LARGE SCALE GENOMIC DNA]</scope>
    <source>
        <strain evidence="2 3">NIES-23</strain>
        <plasmid evidence="3">Plasmid Plasmid3 dna</plasmid>
    </source>
</reference>
<feature type="compositionally biased region" description="Basic and acidic residues" evidence="1">
    <location>
        <begin position="198"/>
        <end position="207"/>
    </location>
</feature>